<reference evidence="2 3" key="1">
    <citation type="submission" date="2023-04" db="EMBL/GenBank/DDBJ databases">
        <title>Colletotrichum tabacum stain YC1 causing leaf anthracnose on Nicotiana tabacum(L.) cv.</title>
        <authorList>
            <person name="Ji Z."/>
            <person name="Wang M."/>
            <person name="Zhang J."/>
            <person name="Wang N."/>
            <person name="Zhou Z."/>
        </authorList>
    </citation>
    <scope>NUCLEOTIDE SEQUENCE [LARGE SCALE GENOMIC DNA]</scope>
    <source>
        <strain evidence="2 3">YC1</strain>
    </source>
</reference>
<protein>
    <recommendedName>
        <fullName evidence="4">Tachykinin family protein</fullName>
    </recommendedName>
</protein>
<sequence length="533" mass="59587">MGNQKRSKTTGFAFVMTDTSGRPNSEDRKLIRSHVMRGKNTRASRAVPKRAAAPWAAYDIDTAGSAQETESPEPLPIPVGRPGSEVALRYNNNKRASQRQVLHASNDLDMFRFAEDVDDISRSMLFEYYGFIKETMYPIEWCLSFDASKTPWFYWLLSDAAFLNSMLFTVGLLHDSVEGKTSKRTSFHVWRTLKLLNKHITDKDLALADSTIATVVSMCMVSEIFGDRDGATAHVRGLRRIVELRGGIESFGHNLQLQVKICRVDIGWSLCTGEKPLYYRDGIDWGSFLGRKLGDLPAGFQRSRDRCRIRLLADSFDPRLGNVFQDLHDFSLLANYLAETGQKIEPHVFQNLMTSVQYRLLYLEPATRAAVADMFRLGMSSYITTLFLKVHGAKIPLAALTSQLRSVCQQFDVADASTAAVRLLVAWTLVTGAISVFDGNDDDDAWLIPKLASLRDSLGATWPEAEARLGEVMWVELAHSSQGVKVFEKLVLHVAKVPPTKASPRSRWRLDSPASSHQERFSSTQDVVGAVVV</sequence>
<feature type="region of interest" description="Disordered" evidence="1">
    <location>
        <begin position="1"/>
        <end position="26"/>
    </location>
</feature>
<keyword evidence="3" id="KW-1185">Reference proteome</keyword>
<evidence type="ECO:0000256" key="1">
    <source>
        <dbReference type="SAM" id="MobiDB-lite"/>
    </source>
</evidence>
<evidence type="ECO:0000313" key="3">
    <source>
        <dbReference type="Proteomes" id="UP001327957"/>
    </source>
</evidence>
<dbReference type="Proteomes" id="UP001327957">
    <property type="component" value="Unassembled WGS sequence"/>
</dbReference>
<dbReference type="EMBL" id="JASAOK010000019">
    <property type="protein sequence ID" value="KAK6222199.1"/>
    <property type="molecule type" value="Genomic_DNA"/>
</dbReference>
<dbReference type="AlphaFoldDB" id="A0AAV9TML9"/>
<evidence type="ECO:0008006" key="4">
    <source>
        <dbReference type="Google" id="ProtNLM"/>
    </source>
</evidence>
<evidence type="ECO:0000313" key="2">
    <source>
        <dbReference type="EMBL" id="KAK6222199.1"/>
    </source>
</evidence>
<name>A0AAV9TML9_9PEZI</name>
<comment type="caution">
    <text evidence="2">The sequence shown here is derived from an EMBL/GenBank/DDBJ whole genome shotgun (WGS) entry which is preliminary data.</text>
</comment>
<accession>A0AAV9TML9</accession>
<feature type="region of interest" description="Disordered" evidence="1">
    <location>
        <begin position="501"/>
        <end position="520"/>
    </location>
</feature>
<organism evidence="2 3">
    <name type="scientific">Colletotrichum tabaci</name>
    <dbReference type="NCBI Taxonomy" id="1209068"/>
    <lineage>
        <taxon>Eukaryota</taxon>
        <taxon>Fungi</taxon>
        <taxon>Dikarya</taxon>
        <taxon>Ascomycota</taxon>
        <taxon>Pezizomycotina</taxon>
        <taxon>Sordariomycetes</taxon>
        <taxon>Hypocreomycetidae</taxon>
        <taxon>Glomerellales</taxon>
        <taxon>Glomerellaceae</taxon>
        <taxon>Colletotrichum</taxon>
        <taxon>Colletotrichum destructivum species complex</taxon>
    </lineage>
</organism>
<proteinExistence type="predicted"/>
<dbReference type="PANTHER" id="PTHR37540">
    <property type="entry name" value="TRANSCRIPTION FACTOR (ACR-2), PUTATIVE-RELATED-RELATED"/>
    <property type="match status" value="1"/>
</dbReference>
<gene>
    <name evidence="2" type="ORF">QIS74_04454</name>
</gene>